<keyword evidence="3" id="KW-1185">Reference proteome</keyword>
<proteinExistence type="predicted"/>
<comment type="caution">
    <text evidence="2">The sequence shown here is derived from an EMBL/GenBank/DDBJ whole genome shotgun (WGS) entry which is preliminary data.</text>
</comment>
<sequence length="58" mass="6508">IIHGYAPTLEQKEIDILYDDTQVSIRRENNMFWDLTGDSNGKIGAKGEDEPPNIGKFG</sequence>
<organism evidence="2 3">
    <name type="scientific">Cryptolaemus montrouzieri</name>
    <dbReference type="NCBI Taxonomy" id="559131"/>
    <lineage>
        <taxon>Eukaryota</taxon>
        <taxon>Metazoa</taxon>
        <taxon>Ecdysozoa</taxon>
        <taxon>Arthropoda</taxon>
        <taxon>Hexapoda</taxon>
        <taxon>Insecta</taxon>
        <taxon>Pterygota</taxon>
        <taxon>Neoptera</taxon>
        <taxon>Endopterygota</taxon>
        <taxon>Coleoptera</taxon>
        <taxon>Polyphaga</taxon>
        <taxon>Cucujiformia</taxon>
        <taxon>Coccinelloidea</taxon>
        <taxon>Coccinellidae</taxon>
        <taxon>Scymninae</taxon>
        <taxon>Scymnini</taxon>
        <taxon>Cryptolaemus</taxon>
    </lineage>
</organism>
<reference evidence="2 3" key="1">
    <citation type="journal article" date="2021" name="BMC Biol.">
        <title>Horizontally acquired antibacterial genes associated with adaptive radiation of ladybird beetles.</title>
        <authorList>
            <person name="Li H.S."/>
            <person name="Tang X.F."/>
            <person name="Huang Y.H."/>
            <person name="Xu Z.Y."/>
            <person name="Chen M.L."/>
            <person name="Du X.Y."/>
            <person name="Qiu B.Y."/>
            <person name="Chen P.T."/>
            <person name="Zhang W."/>
            <person name="Slipinski A."/>
            <person name="Escalona H.E."/>
            <person name="Waterhouse R.M."/>
            <person name="Zwick A."/>
            <person name="Pang H."/>
        </authorList>
    </citation>
    <scope>NUCLEOTIDE SEQUENCE [LARGE SCALE GENOMIC DNA]</scope>
    <source>
        <strain evidence="2">SYSU2018</strain>
    </source>
</reference>
<evidence type="ECO:0000313" key="2">
    <source>
        <dbReference type="EMBL" id="KAL3286216.1"/>
    </source>
</evidence>
<name>A0ABD2P5M0_9CUCU</name>
<feature type="non-terminal residue" evidence="2">
    <location>
        <position position="1"/>
    </location>
</feature>
<dbReference type="AlphaFoldDB" id="A0ABD2P5M0"/>
<evidence type="ECO:0000313" key="3">
    <source>
        <dbReference type="Proteomes" id="UP001516400"/>
    </source>
</evidence>
<protein>
    <submittedName>
        <fullName evidence="2">Uncharacterized protein</fullName>
    </submittedName>
</protein>
<gene>
    <name evidence="2" type="ORF">HHI36_000727</name>
</gene>
<feature type="region of interest" description="Disordered" evidence="1">
    <location>
        <begin position="37"/>
        <end position="58"/>
    </location>
</feature>
<dbReference type="Proteomes" id="UP001516400">
    <property type="component" value="Unassembled WGS sequence"/>
</dbReference>
<dbReference type="EMBL" id="JABFTP020000185">
    <property type="protein sequence ID" value="KAL3286216.1"/>
    <property type="molecule type" value="Genomic_DNA"/>
</dbReference>
<accession>A0ABD2P5M0</accession>
<evidence type="ECO:0000256" key="1">
    <source>
        <dbReference type="SAM" id="MobiDB-lite"/>
    </source>
</evidence>